<dbReference type="Gene3D" id="1.10.1330.10">
    <property type="entry name" value="Dockerin domain"/>
    <property type="match status" value="1"/>
</dbReference>
<dbReference type="EMBL" id="CP002160">
    <property type="protein sequence ID" value="ADL50937.1"/>
    <property type="molecule type" value="Genomic_DNA"/>
</dbReference>
<feature type="domain" description="PKD/Chitinase" evidence="2">
    <location>
        <begin position="878"/>
        <end position="952"/>
    </location>
</feature>
<keyword evidence="4" id="KW-1185">Reference proteome</keyword>
<dbReference type="GO" id="GO:0030246">
    <property type="term" value="F:carbohydrate binding"/>
    <property type="evidence" value="ECO:0007669"/>
    <property type="project" value="InterPro"/>
</dbReference>
<sequence>MKTKKRIFTLLVAMFMFLVFVSPNVAYAEAVTTPTIPTLTATPNNEGNYISINWNMADKAQYYSYMLYSKKSNDSLFQSIPSKSNVKVLNIYPGLGNNLKTWMETNGYGKGLISVDQVDISTFNSNPNDYLKDSSGNWKYDVVFIGAWNANATQDITQQGADLIKQFIQSGRGYLGGHDTIWSNSSAQNTRQFRNFVNIKIGSYYEGNYYYPTGAVDFPSATTYPSNVVGNQVEINKKGLLTSYPWDIGSVGTVLNVPISHTTAEFAYGDVWLKYAGKTETLSTDGLGGTNNFYLTTWNNTAQIQTGHSNGEATPDEQKILANTLFYLAQVTEETNWDDHKGQDLDAPTKPNITSVVVDTANNKTKITFDSSRDNGTTYDYYVEATGKTTGTKMKSDIKTTPITSGLKGYAIVVDKNPSTVPKDIITTTSPNYSINGAFTEDCYIHVAAIDTVGNVSEVSHYKYVNPVLSMTLTPSTTELQRNPVTITAAATSTNTKITKIQTPDGKWVEGATANYVVSVTGDYTFTAVDELGNEITQKITVTIKSKPVLSMILTPSTTELQRNPVTITATATSDNTTITKIQTADGNWVNGSTVNYIVNQSGTYNFTAIDSDGNKITQSIAVTIIPKPVLSMLLKPSTTELQRNPVTIKAVAISNNTVITKIQTPDGNWIDGKFASYVVSQSGTYSFTAVDDLGNKVVQSMTVNIIPKPILSMTLTPSTTELQRDPVTITAAATSDNTKITKIQTPDGKWVDGSTTSYVVNETGNYIFTAVDELGNEIIQSITVNIIPKPILSMLLTPSTTELQRNPVTITATATSDNTTITRIETPDGKWVDGATANYTVSETGNYTFTAVDDLGNEIIQSITVKIIPKPVLSMTLAQSTTELQRNPVTITAAATSTNTKIVKIQTPDGNWVDGATANYVVNETGDYTFTAVDELENKITEKITVTIIPKPVLSMTLTPSTTIDTNGPVTITATAASTNTKIVKVQTPDGKWIDGSTADYVVSTNGTYKFTAVDELGYEVTESVEVNNIFKVVLNIEPERNRIHLNETVTANLIIDNIKEIAAEDIRIKYDTTKLQFLGYEQVDGIKLMKSSYQNGELRFILVSKGLLNVVNSKTILLKLKFKGIAPGDGLVDVTKGRVSDGILMEKNLKDVECGQVNINVADEELIDVNDDGEFSLLDLGILGRHLGENPEDLPEYNADVVLNDAIDDEDLAEVVKFMLLNPNYNF</sequence>
<accession>D9SUN2</accession>
<dbReference type="OrthoDB" id="1738626at2"/>
<gene>
    <name evidence="3" type="ordered locus">Clocel_1181</name>
</gene>
<name>D9SUN2_CLOC7</name>
<dbReference type="KEGG" id="ccb:Clocel_1181"/>
<feature type="domain" description="PKD/Chitinase" evidence="2">
    <location>
        <begin position="551"/>
        <end position="628"/>
    </location>
</feature>
<protein>
    <recommendedName>
        <fullName evidence="2">PKD/Chitinase domain-containing protein</fullName>
    </recommendedName>
</protein>
<dbReference type="InterPro" id="IPR008965">
    <property type="entry name" value="CBM2/CBM3_carb-bd_dom_sf"/>
</dbReference>
<evidence type="ECO:0000313" key="3">
    <source>
        <dbReference type="EMBL" id="ADL50937.1"/>
    </source>
</evidence>
<dbReference type="Gene3D" id="2.60.40.680">
    <property type="match status" value="1"/>
</dbReference>
<proteinExistence type="predicted"/>
<dbReference type="SMART" id="SM00089">
    <property type="entry name" value="PKD"/>
    <property type="match status" value="6"/>
</dbReference>
<dbReference type="eggNOG" id="COG3210">
    <property type="taxonomic scope" value="Bacteria"/>
</dbReference>
<dbReference type="STRING" id="573061.Clocel_1181"/>
<feature type="signal peptide" evidence="1">
    <location>
        <begin position="1"/>
        <end position="28"/>
    </location>
</feature>
<dbReference type="InterPro" id="IPR022409">
    <property type="entry name" value="PKD/Chitinase_dom"/>
</dbReference>
<organism evidence="3 4">
    <name type="scientific">Clostridium cellulovorans (strain ATCC 35296 / DSM 3052 / OCM 3 / 743B)</name>
    <dbReference type="NCBI Taxonomy" id="573061"/>
    <lineage>
        <taxon>Bacteria</taxon>
        <taxon>Bacillati</taxon>
        <taxon>Bacillota</taxon>
        <taxon>Clostridia</taxon>
        <taxon>Eubacteriales</taxon>
        <taxon>Clostridiaceae</taxon>
        <taxon>Clostridium</taxon>
    </lineage>
</organism>
<feature type="domain" description="PKD/Chitinase" evidence="2">
    <location>
        <begin position="794"/>
        <end position="871"/>
    </location>
</feature>
<evidence type="ECO:0000256" key="1">
    <source>
        <dbReference type="SAM" id="SignalP"/>
    </source>
</evidence>
<keyword evidence="1" id="KW-0732">Signal</keyword>
<dbReference type="SUPFAM" id="SSF49384">
    <property type="entry name" value="Carbohydrate-binding domain"/>
    <property type="match status" value="1"/>
</dbReference>
<dbReference type="HOGENOM" id="CLU_006379_0_0_9"/>
<feature type="domain" description="PKD/Chitinase" evidence="2">
    <location>
        <begin position="632"/>
        <end position="709"/>
    </location>
</feature>
<dbReference type="GO" id="GO:0000272">
    <property type="term" value="P:polysaccharide catabolic process"/>
    <property type="evidence" value="ECO:0007669"/>
    <property type="project" value="InterPro"/>
</dbReference>
<feature type="domain" description="PKD/Chitinase" evidence="2">
    <location>
        <begin position="470"/>
        <end position="547"/>
    </location>
</feature>
<dbReference type="InterPro" id="IPR036439">
    <property type="entry name" value="Dockerin_dom_sf"/>
</dbReference>
<feature type="domain" description="PKD/Chitinase" evidence="2">
    <location>
        <begin position="713"/>
        <end position="790"/>
    </location>
</feature>
<dbReference type="CDD" id="cd08547">
    <property type="entry name" value="Type_II_cohesin"/>
    <property type="match status" value="1"/>
</dbReference>
<dbReference type="Proteomes" id="UP000002730">
    <property type="component" value="Chromosome"/>
</dbReference>
<evidence type="ECO:0000313" key="4">
    <source>
        <dbReference type="Proteomes" id="UP000002730"/>
    </source>
</evidence>
<evidence type="ECO:0000259" key="2">
    <source>
        <dbReference type="SMART" id="SM00089"/>
    </source>
</evidence>
<dbReference type="RefSeq" id="WP_010076208.1">
    <property type="nucleotide sequence ID" value="NC_014393.1"/>
</dbReference>
<dbReference type="AlphaFoldDB" id="D9SUN2"/>
<feature type="chain" id="PRO_5003128416" description="PKD/Chitinase domain-containing protein" evidence="1">
    <location>
        <begin position="29"/>
        <end position="1229"/>
    </location>
</feature>
<dbReference type="eggNOG" id="COG5492">
    <property type="taxonomic scope" value="Bacteria"/>
</dbReference>
<reference evidence="3 4" key="1">
    <citation type="submission" date="2010-08" db="EMBL/GenBank/DDBJ databases">
        <title>Complete sequence of Clostridium cellulovorans 743B.</title>
        <authorList>
            <consortium name="US DOE Joint Genome Institute"/>
            <person name="Lucas S."/>
            <person name="Copeland A."/>
            <person name="Lapidus A."/>
            <person name="Cheng J.-F."/>
            <person name="Bruce D."/>
            <person name="Goodwin L."/>
            <person name="Pitluck S."/>
            <person name="Chertkov O."/>
            <person name="Detter J.C."/>
            <person name="Han C."/>
            <person name="Tapia R."/>
            <person name="Land M."/>
            <person name="Hauser L."/>
            <person name="Chang Y.-J."/>
            <person name="Jeffries C."/>
            <person name="Kyrpides N."/>
            <person name="Ivanova N."/>
            <person name="Mikhailova N."/>
            <person name="Hemme C.L."/>
            <person name="Woyke T."/>
        </authorList>
    </citation>
    <scope>NUCLEOTIDE SEQUENCE [LARGE SCALE GENOMIC DNA]</scope>
    <source>
        <strain evidence="4">ATCC 35296 / DSM 3052 / OCM 3 / 743B</strain>
    </source>
</reference>